<dbReference type="InterPro" id="IPR006311">
    <property type="entry name" value="TAT_signal"/>
</dbReference>
<dbReference type="PROSITE" id="PS51318">
    <property type="entry name" value="TAT"/>
    <property type="match status" value="1"/>
</dbReference>
<gene>
    <name evidence="3" type="ORF">AACH10_17405</name>
</gene>
<keyword evidence="1" id="KW-0732">Signal</keyword>
<evidence type="ECO:0000313" key="3">
    <source>
        <dbReference type="EMBL" id="MEK8052032.1"/>
    </source>
</evidence>
<proteinExistence type="predicted"/>
<dbReference type="Proteomes" id="UP001365405">
    <property type="component" value="Unassembled WGS sequence"/>
</dbReference>
<reference evidence="3 4" key="1">
    <citation type="submission" date="2024-04" db="EMBL/GenBank/DDBJ databases">
        <title>Novel species of the genus Ideonella isolated from streams.</title>
        <authorList>
            <person name="Lu H."/>
        </authorList>
    </citation>
    <scope>NUCLEOTIDE SEQUENCE [LARGE SCALE GENOMIC DNA]</scope>
    <source>
        <strain evidence="3 4">DXS22W</strain>
    </source>
</reference>
<dbReference type="NCBIfam" id="TIGR02595">
    <property type="entry name" value="PEP_CTERM"/>
    <property type="match status" value="1"/>
</dbReference>
<accession>A0ABU9CJK2</accession>
<evidence type="ECO:0000256" key="1">
    <source>
        <dbReference type="SAM" id="SignalP"/>
    </source>
</evidence>
<evidence type="ECO:0000259" key="2">
    <source>
        <dbReference type="Pfam" id="PF07589"/>
    </source>
</evidence>
<evidence type="ECO:0000313" key="4">
    <source>
        <dbReference type="Proteomes" id="UP001365405"/>
    </source>
</evidence>
<sequence length="210" mass="20789">MSHSHRLFISLAAAALSVAGAAHAAKPGSSPAGGTTSTSSGLWTCSVTADVSVAANACAGFVSGNDQPGNVASLLASAGWTGLGTLTQYKDTNPAAGTTMANAALALFDLVKSGTDASQGTLNLLMNIGTPFVLTIKGGSNFAAYRYDQGLSAGSQLLVDVPGANQNGLSHVSIYANAGSITSAVPEPGSYALMLAGLGGLGFLVRRRGV</sequence>
<keyword evidence="4" id="KW-1185">Reference proteome</keyword>
<dbReference type="EMBL" id="JBBUTH010000008">
    <property type="protein sequence ID" value="MEK8052032.1"/>
    <property type="molecule type" value="Genomic_DNA"/>
</dbReference>
<dbReference type="InterPro" id="IPR013424">
    <property type="entry name" value="Ice-binding_C"/>
</dbReference>
<dbReference type="RefSeq" id="WP_341411728.1">
    <property type="nucleotide sequence ID" value="NZ_JBBUTH010000008.1"/>
</dbReference>
<feature type="domain" description="Ice-binding protein C-terminal" evidence="2">
    <location>
        <begin position="184"/>
        <end position="208"/>
    </location>
</feature>
<comment type="caution">
    <text evidence="3">The sequence shown here is derived from an EMBL/GenBank/DDBJ whole genome shotgun (WGS) entry which is preliminary data.</text>
</comment>
<name>A0ABU9CJK2_9BURK</name>
<feature type="chain" id="PRO_5046591933" evidence="1">
    <location>
        <begin position="25"/>
        <end position="210"/>
    </location>
</feature>
<organism evidence="3 4">
    <name type="scientific">Pseudaquabacterium inlustre</name>
    <dbReference type="NCBI Taxonomy" id="2984192"/>
    <lineage>
        <taxon>Bacteria</taxon>
        <taxon>Pseudomonadati</taxon>
        <taxon>Pseudomonadota</taxon>
        <taxon>Betaproteobacteria</taxon>
        <taxon>Burkholderiales</taxon>
        <taxon>Sphaerotilaceae</taxon>
        <taxon>Pseudaquabacterium</taxon>
    </lineage>
</organism>
<protein>
    <submittedName>
        <fullName evidence="3">PEP-CTERM sorting domain-containing protein</fullName>
    </submittedName>
</protein>
<feature type="signal peptide" evidence="1">
    <location>
        <begin position="1"/>
        <end position="24"/>
    </location>
</feature>
<dbReference type="Pfam" id="PF07589">
    <property type="entry name" value="PEP-CTERM"/>
    <property type="match status" value="1"/>
</dbReference>